<feature type="domain" description="Trypsin-co-occurring" evidence="1">
    <location>
        <begin position="14"/>
        <end position="103"/>
    </location>
</feature>
<dbReference type="Proteomes" id="UP000010471">
    <property type="component" value="Plasmid pMIC7113.01"/>
</dbReference>
<geneLocation type="plasmid" evidence="2 3">
    <name>pMIC7113.01</name>
</geneLocation>
<dbReference type="NCBIfam" id="NF041216">
    <property type="entry name" value="CU044_2847_fam"/>
    <property type="match status" value="1"/>
</dbReference>
<dbReference type="HOGENOM" id="CLU_174641_0_0_3"/>
<accession>K9WPH3</accession>
<evidence type="ECO:0000313" key="2">
    <source>
        <dbReference type="EMBL" id="AFZ22058.1"/>
    </source>
</evidence>
<gene>
    <name evidence="2" type="ORF">Mic7113_6478</name>
</gene>
<protein>
    <recommendedName>
        <fullName evidence="1">Trypsin-co-occurring domain-containing protein</fullName>
    </recommendedName>
</protein>
<dbReference type="KEGG" id="mic:Mic7113_6478"/>
<keyword evidence="3" id="KW-1185">Reference proteome</keyword>
<evidence type="ECO:0000259" key="1">
    <source>
        <dbReference type="Pfam" id="PF19493"/>
    </source>
</evidence>
<organism evidence="2 3">
    <name type="scientific">Allocoleopsis franciscana PCC 7113</name>
    <dbReference type="NCBI Taxonomy" id="1173027"/>
    <lineage>
        <taxon>Bacteria</taxon>
        <taxon>Bacillati</taxon>
        <taxon>Cyanobacteriota</taxon>
        <taxon>Cyanophyceae</taxon>
        <taxon>Coleofasciculales</taxon>
        <taxon>Coleofasciculaceae</taxon>
        <taxon>Allocoleopsis</taxon>
        <taxon>Allocoleopsis franciscana</taxon>
    </lineage>
</organism>
<dbReference type="AlphaFoldDB" id="K9WPH3"/>
<dbReference type="InterPro" id="IPR045794">
    <property type="entry name" value="Trypco1"/>
</dbReference>
<keyword evidence="2" id="KW-0614">Plasmid</keyword>
<dbReference type="RefSeq" id="WP_015186184.1">
    <property type="nucleotide sequence ID" value="NC_019739.1"/>
</dbReference>
<dbReference type="EMBL" id="CP003631">
    <property type="protein sequence ID" value="AFZ22058.1"/>
    <property type="molecule type" value="Genomic_DNA"/>
</dbReference>
<dbReference type="OrthoDB" id="487187at2"/>
<sequence length="105" mass="11596">MSFSEEERTNRVLVELDDGTPIYVEVAQVGREDVSFDTKSFQPVADSIEKIVRAVAAPIRKVSPTKASVKFGLEIAIEQGSLVAVIVRGTSKANLEITMEWSREK</sequence>
<evidence type="ECO:0000313" key="3">
    <source>
        <dbReference type="Proteomes" id="UP000010471"/>
    </source>
</evidence>
<dbReference type="Pfam" id="PF19493">
    <property type="entry name" value="Trypco1"/>
    <property type="match status" value="1"/>
</dbReference>
<name>K9WPH3_9CYAN</name>
<proteinExistence type="predicted"/>
<reference evidence="2 3" key="1">
    <citation type="submission" date="2012-06" db="EMBL/GenBank/DDBJ databases">
        <title>Finished plasmid 1 of genome of Microcoleus sp. PCC 7113.</title>
        <authorList>
            <consortium name="US DOE Joint Genome Institute"/>
            <person name="Gugger M."/>
            <person name="Coursin T."/>
            <person name="Rippka R."/>
            <person name="Tandeau De Marsac N."/>
            <person name="Huntemann M."/>
            <person name="Wei C.-L."/>
            <person name="Han J."/>
            <person name="Detter J.C."/>
            <person name="Han C."/>
            <person name="Tapia R."/>
            <person name="Chen A."/>
            <person name="Kyrpides N."/>
            <person name="Mavromatis K."/>
            <person name="Markowitz V."/>
            <person name="Szeto E."/>
            <person name="Ivanova N."/>
            <person name="Pagani I."/>
            <person name="Pati A."/>
            <person name="Goodwin L."/>
            <person name="Nordberg H.P."/>
            <person name="Cantor M.N."/>
            <person name="Hua S.X."/>
            <person name="Woyke T."/>
            <person name="Kerfeld C.A."/>
        </authorList>
    </citation>
    <scope>NUCLEOTIDE SEQUENCE [LARGE SCALE GENOMIC DNA]</scope>
    <source>
        <strain evidence="2 3">PCC 7113</strain>
        <plasmid evidence="2 3">pMIC7113.01</plasmid>
    </source>
</reference>